<evidence type="ECO:0000313" key="1">
    <source>
        <dbReference type="EMBL" id="KAG2272709.1"/>
    </source>
</evidence>
<dbReference type="AlphaFoldDB" id="A0A8X7QSX7"/>
<organism evidence="1 2">
    <name type="scientific">Brassica carinata</name>
    <name type="common">Ethiopian mustard</name>
    <name type="synonym">Abyssinian cabbage</name>
    <dbReference type="NCBI Taxonomy" id="52824"/>
    <lineage>
        <taxon>Eukaryota</taxon>
        <taxon>Viridiplantae</taxon>
        <taxon>Streptophyta</taxon>
        <taxon>Embryophyta</taxon>
        <taxon>Tracheophyta</taxon>
        <taxon>Spermatophyta</taxon>
        <taxon>Magnoliopsida</taxon>
        <taxon>eudicotyledons</taxon>
        <taxon>Gunneridae</taxon>
        <taxon>Pentapetalae</taxon>
        <taxon>rosids</taxon>
        <taxon>malvids</taxon>
        <taxon>Brassicales</taxon>
        <taxon>Brassicaceae</taxon>
        <taxon>Brassiceae</taxon>
        <taxon>Brassica</taxon>
    </lineage>
</organism>
<comment type="caution">
    <text evidence="1">The sequence shown here is derived from an EMBL/GenBank/DDBJ whole genome shotgun (WGS) entry which is preliminary data.</text>
</comment>
<sequence>MLVCFDVRSEKYSFVKPPEGGMFKLINFQVLSPRFPSYLYYYNFVSEDISRVEIQGIEAFKKDSEAHEPLADRITKDSQRTSKASNLRIVTLTCDFGRHFKTLVLTKTVRTVVKFTGIGSGQSEPLMEETNN</sequence>
<protein>
    <submittedName>
        <fullName evidence="1">Uncharacterized protein</fullName>
    </submittedName>
</protein>
<keyword evidence="2" id="KW-1185">Reference proteome</keyword>
<dbReference type="Proteomes" id="UP000886595">
    <property type="component" value="Unassembled WGS sequence"/>
</dbReference>
<accession>A0A8X7QSX7</accession>
<name>A0A8X7QSX7_BRACI</name>
<gene>
    <name evidence="1" type="ORF">Bca52824_067264</name>
</gene>
<proteinExistence type="predicted"/>
<reference evidence="1 2" key="1">
    <citation type="submission" date="2020-02" db="EMBL/GenBank/DDBJ databases">
        <authorList>
            <person name="Ma Q."/>
            <person name="Huang Y."/>
            <person name="Song X."/>
            <person name="Pei D."/>
        </authorList>
    </citation>
    <scope>NUCLEOTIDE SEQUENCE [LARGE SCALE GENOMIC DNA]</scope>
    <source>
        <strain evidence="1">Sxm20200214</strain>
        <tissue evidence="1">Leaf</tissue>
    </source>
</reference>
<evidence type="ECO:0000313" key="2">
    <source>
        <dbReference type="Proteomes" id="UP000886595"/>
    </source>
</evidence>
<dbReference type="EMBL" id="JAAMPC010000013">
    <property type="protein sequence ID" value="KAG2272709.1"/>
    <property type="molecule type" value="Genomic_DNA"/>
</dbReference>